<keyword evidence="4" id="KW-1185">Reference proteome</keyword>
<dbReference type="EMBL" id="CAKOGP040001753">
    <property type="protein sequence ID" value="CAJ1948735.1"/>
    <property type="molecule type" value="Genomic_DNA"/>
</dbReference>
<dbReference type="SUPFAM" id="SSF50978">
    <property type="entry name" value="WD40 repeat-like"/>
    <property type="match status" value="1"/>
</dbReference>
<dbReference type="GO" id="GO:0016236">
    <property type="term" value="P:macroautophagy"/>
    <property type="evidence" value="ECO:0007669"/>
    <property type="project" value="TreeGrafter"/>
</dbReference>
<protein>
    <recommendedName>
        <fullName evidence="2">Vps41 beta-propeller domain-containing protein</fullName>
    </recommendedName>
</protein>
<dbReference type="PANTHER" id="PTHR12616:SF1">
    <property type="entry name" value="VACUOLAR PROTEIN SORTING-ASSOCIATED PROTEIN 41 HOMOLOG"/>
    <property type="match status" value="1"/>
</dbReference>
<evidence type="ECO:0000313" key="3">
    <source>
        <dbReference type="EMBL" id="CAJ1948735.1"/>
    </source>
</evidence>
<evidence type="ECO:0000313" key="4">
    <source>
        <dbReference type="Proteomes" id="UP001295423"/>
    </source>
</evidence>
<dbReference type="InterPro" id="IPR036322">
    <property type="entry name" value="WD40_repeat_dom_sf"/>
</dbReference>
<organism evidence="3 4">
    <name type="scientific">Cylindrotheca closterium</name>
    <dbReference type="NCBI Taxonomy" id="2856"/>
    <lineage>
        <taxon>Eukaryota</taxon>
        <taxon>Sar</taxon>
        <taxon>Stramenopiles</taxon>
        <taxon>Ochrophyta</taxon>
        <taxon>Bacillariophyta</taxon>
        <taxon>Bacillariophyceae</taxon>
        <taxon>Bacillariophycidae</taxon>
        <taxon>Bacillariales</taxon>
        <taxon>Bacillariaceae</taxon>
        <taxon>Cylindrotheca</taxon>
    </lineage>
</organism>
<accession>A0AAD2FPZ0</accession>
<feature type="region of interest" description="Disordered" evidence="1">
    <location>
        <begin position="88"/>
        <end position="109"/>
    </location>
</feature>
<feature type="compositionally biased region" description="Basic and acidic residues" evidence="1">
    <location>
        <begin position="845"/>
        <end position="854"/>
    </location>
</feature>
<proteinExistence type="predicted"/>
<feature type="compositionally biased region" description="Basic and acidic residues" evidence="1">
    <location>
        <begin position="1"/>
        <end position="12"/>
    </location>
</feature>
<dbReference type="InterPro" id="IPR045111">
    <property type="entry name" value="Vps41/Vps8"/>
</dbReference>
<reference evidence="3" key="1">
    <citation type="submission" date="2023-08" db="EMBL/GenBank/DDBJ databases">
        <authorList>
            <person name="Audoor S."/>
            <person name="Bilcke G."/>
        </authorList>
    </citation>
    <scope>NUCLEOTIDE SEQUENCE</scope>
</reference>
<dbReference type="GO" id="GO:0034058">
    <property type="term" value="P:endosomal vesicle fusion"/>
    <property type="evidence" value="ECO:0007669"/>
    <property type="project" value="TreeGrafter"/>
</dbReference>
<evidence type="ECO:0000259" key="2">
    <source>
        <dbReference type="Pfam" id="PF23411"/>
    </source>
</evidence>
<dbReference type="Pfam" id="PF23411">
    <property type="entry name" value="Beta-prop_Vps41"/>
    <property type="match status" value="1"/>
</dbReference>
<dbReference type="GO" id="GO:0009267">
    <property type="term" value="P:cellular response to starvation"/>
    <property type="evidence" value="ECO:0007669"/>
    <property type="project" value="TreeGrafter"/>
</dbReference>
<dbReference type="GO" id="GO:0006623">
    <property type="term" value="P:protein targeting to vacuole"/>
    <property type="evidence" value="ECO:0007669"/>
    <property type="project" value="InterPro"/>
</dbReference>
<feature type="domain" description="Vps41 beta-propeller" evidence="2">
    <location>
        <begin position="261"/>
        <end position="475"/>
    </location>
</feature>
<dbReference type="GO" id="GO:0030897">
    <property type="term" value="C:HOPS complex"/>
    <property type="evidence" value="ECO:0007669"/>
    <property type="project" value="TreeGrafter"/>
</dbReference>
<feature type="region of interest" description="Disordered" evidence="1">
    <location>
        <begin position="1268"/>
        <end position="1301"/>
    </location>
</feature>
<comment type="caution">
    <text evidence="3">The sequence shown here is derived from an EMBL/GenBank/DDBJ whole genome shotgun (WGS) entry which is preliminary data.</text>
</comment>
<name>A0AAD2FPZ0_9STRA</name>
<dbReference type="Proteomes" id="UP001295423">
    <property type="component" value="Unassembled WGS sequence"/>
</dbReference>
<feature type="compositionally biased region" description="Polar residues" evidence="1">
    <location>
        <begin position="831"/>
        <end position="843"/>
    </location>
</feature>
<dbReference type="PANTHER" id="PTHR12616">
    <property type="entry name" value="VACUOLAR PROTEIN SORTING VPS41"/>
    <property type="match status" value="1"/>
</dbReference>
<sequence>MKEDKPSRREEDSIPPADDDSTSISSGMNEALDSESIVFNRMPLLNYFRIGGSSVPGVDPGATINDTGNQEDQICMCSAMAQVMVETSGLAPSSSEGKRSASSNLGTGDNDHRHLLNSDLWKHPYHVIAFGLKDGSIEFRSAYSGALLINEERFTIPGVQSDVPPPVVDISFDSTGTAMVAIDLDGNVAMWEIKYSVSFQHRGTRDSHLLRSSEAPPVSHVNRKEAQKESESCLFSLPTLTVDSVSVSRSRYPNSWAKPTCITIDPANRRSREKSFITGFQDGRLVLTRRGGLFQRRNDTVVYHGTPDASESFIKYRGIECIAWRGSFVAWADANGIKLLDVQSLTRIAHIDRPSGARPSLYPSISSLQPSLVFERSHSLLISWGDCLMVIEIEDSKEPGSANKKRSVECSMAWELDCVACGVAPLDTDHVLVLGLVPVEDDAESVTVAARANDIDVQILSRADGAVVYCDSLPVLQRSNISSAVGGDVSKSGTSLKLLSSFALSKMEDSIEVEEQKRFISNAMGELDTSVLFAPDFGEAGNHVFHDAHLQWNLISAYEEEANVTYFDGETDSVDSDDYGFILRPEADLLGSKRENETPTGAPPVMVIVTPSAMIRSQTSTVDDAIAHALSRNMSALALKHGLLHKQEIRRYQTVDLVDNFLQSLLRLNKKYRGEMDAPVPTSSRPLSLRRMQIALRSMPNLLGDRVARWEKWIKKLDAIPGVIFLLRENLPVRDPVLPPLVYERVLIKMFREVEDLIHDDTESRKGLFLREEAVDHFLNSLLSWGPSSALQEYIGLYSPRNRKSRECQTLEIALRRRHFQSSKGFLSFPATTLETESDTATSEPPERSTEGAKESLYSIVNVMKIIAIHAPMLTKRGEFENGVQESEDSDRRMNSLLSFEAMGRSTKSNGAPLVQQKNPVPLTHRGRKDSLPNESPPLFALIQLVGLDRGSRFLMEHCVAPELPSLEVEFEVSSMSGTKDMVQKETLPLDLVARQLERSPPFLYWYLNMIFTEKPELYVRFPNNYIPPKTVTELHRKHLDLHVKFADGNKFSDQALLGVEKYEVNTFSTPLLSFLKAALPVGGLSALEVRRLLESHRSKEAAGSDKSLSAQKSSCFALELAFVIEHSGDQSATEAKGILDLYLDGANSLNLAVSYAQRQKDYSNLLWDELIGYCLDNVSQRREGEGLLFGALLEASAVYGADLSRLVSRIPAGMVVEGLRPRLVSAVADYRLKLDVHEAALTVSEEEKSSMQRQVAHRSKRGVRYSPIWNAKGTNGGNSDSVADPSKEDHSKAIAITKPKLRRDRYRLSYSSPMR</sequence>
<evidence type="ECO:0000256" key="1">
    <source>
        <dbReference type="SAM" id="MobiDB-lite"/>
    </source>
</evidence>
<feature type="compositionally biased region" description="Polar residues" evidence="1">
    <location>
        <begin position="90"/>
        <end position="107"/>
    </location>
</feature>
<feature type="region of interest" description="Disordered" evidence="1">
    <location>
        <begin position="831"/>
        <end position="854"/>
    </location>
</feature>
<dbReference type="InterPro" id="IPR057780">
    <property type="entry name" value="Beta-prop_Vps41"/>
</dbReference>
<gene>
    <name evidence="3" type="ORF">CYCCA115_LOCUS11758</name>
</gene>
<feature type="region of interest" description="Disordered" evidence="1">
    <location>
        <begin position="907"/>
        <end position="931"/>
    </location>
</feature>
<dbReference type="GO" id="GO:0005770">
    <property type="term" value="C:late endosome"/>
    <property type="evidence" value="ECO:0007669"/>
    <property type="project" value="TreeGrafter"/>
</dbReference>
<feature type="region of interest" description="Disordered" evidence="1">
    <location>
        <begin position="1"/>
        <end position="27"/>
    </location>
</feature>